<keyword evidence="4" id="KW-0804">Transcription</keyword>
<dbReference type="InterPro" id="IPR050118">
    <property type="entry name" value="Pur/Pyrimidine_PRTase"/>
</dbReference>
<evidence type="ECO:0000313" key="9">
    <source>
        <dbReference type="Proteomes" id="UP000675379"/>
    </source>
</evidence>
<dbReference type="InterPro" id="IPR029057">
    <property type="entry name" value="PRTase-like"/>
</dbReference>
<dbReference type="GO" id="GO:0045892">
    <property type="term" value="P:negative regulation of DNA-templated transcription"/>
    <property type="evidence" value="ECO:0007669"/>
    <property type="project" value="InterPro"/>
</dbReference>
<dbReference type="InterPro" id="IPR036388">
    <property type="entry name" value="WH-like_DNA-bd_sf"/>
</dbReference>
<accession>A0A941HQF1</accession>
<evidence type="ECO:0000313" key="8">
    <source>
        <dbReference type="EMBL" id="MBR0576419.1"/>
    </source>
</evidence>
<proteinExistence type="inferred from homology"/>
<dbReference type="InterPro" id="IPR015265">
    <property type="entry name" value="PuR_N"/>
</dbReference>
<comment type="subunit">
    <text evidence="1">Homodimer.</text>
</comment>
<evidence type="ECO:0000256" key="3">
    <source>
        <dbReference type="ARBA" id="ARBA00023125"/>
    </source>
</evidence>
<dbReference type="CDD" id="cd06223">
    <property type="entry name" value="PRTases_typeI"/>
    <property type="match status" value="1"/>
</dbReference>
<evidence type="ECO:0000256" key="5">
    <source>
        <dbReference type="ARBA" id="ARBA00049656"/>
    </source>
</evidence>
<dbReference type="RefSeq" id="WP_211801350.1">
    <property type="nucleotide sequence ID" value="NZ_JAGSCS010000010.1"/>
</dbReference>
<dbReference type="InterPro" id="IPR036390">
    <property type="entry name" value="WH_DNA-bd_sf"/>
</dbReference>
<dbReference type="EMBL" id="JAGSCS010000010">
    <property type="protein sequence ID" value="MBR0576419.1"/>
    <property type="molecule type" value="Genomic_DNA"/>
</dbReference>
<dbReference type="InterPro" id="IPR000836">
    <property type="entry name" value="PRTase_dom"/>
</dbReference>
<dbReference type="InterPro" id="IPR010078">
    <property type="entry name" value="PurR_Bsub"/>
</dbReference>
<dbReference type="NCBIfam" id="TIGR01743">
    <property type="entry name" value="purR_Bsub"/>
    <property type="match status" value="1"/>
</dbReference>
<gene>
    <name evidence="8" type="primary">purR</name>
    <name evidence="8" type="ORF">KCG48_08705</name>
</gene>
<dbReference type="SUPFAM" id="SSF53271">
    <property type="entry name" value="PRTase-like"/>
    <property type="match status" value="1"/>
</dbReference>
<reference evidence="8" key="1">
    <citation type="submission" date="2021-04" db="EMBL/GenBank/DDBJ databases">
        <title>Proteiniclasticum sedimins sp. nov., an obligate anaerobic bacterium isolated from anaerobic sludge.</title>
        <authorList>
            <person name="Liu J."/>
        </authorList>
    </citation>
    <scope>NUCLEOTIDE SEQUENCE</scope>
    <source>
        <strain evidence="8">BAD-10</strain>
    </source>
</reference>
<evidence type="ECO:0000259" key="7">
    <source>
        <dbReference type="Pfam" id="PF09182"/>
    </source>
</evidence>
<keyword evidence="2" id="KW-0805">Transcription regulation</keyword>
<keyword evidence="9" id="KW-1185">Reference proteome</keyword>
<dbReference type="AlphaFoldDB" id="A0A941HQF1"/>
<comment type="similarity">
    <text evidence="5">Belongs to the purine/pyrimidine phosphoribosyltransferase family. PurR subfamily.</text>
</comment>
<keyword evidence="3" id="KW-0238">DNA-binding</keyword>
<dbReference type="SUPFAM" id="SSF46785">
    <property type="entry name" value="Winged helix' DNA-binding domain"/>
    <property type="match status" value="1"/>
</dbReference>
<evidence type="ECO:0000256" key="2">
    <source>
        <dbReference type="ARBA" id="ARBA00023015"/>
    </source>
</evidence>
<comment type="caution">
    <text evidence="8">The sequence shown here is derived from an EMBL/GenBank/DDBJ whole genome shotgun (WGS) entry which is preliminary data.</text>
</comment>
<sequence length="269" mass="29360">MQKYSRNSRISAITKLLIENPNKIMSLNYFSEILNAAKSTISEDILVIREVLESLEMGRVETIAGATGGVRFIAAMGEKEEKAFKTGLCEMLRDRSRIVPGNFLYITDIMLDPTIVHRAGVVLASKFAKSKADYVITVETKGIPLAYEVARYLGVPLIVARKNSKVTEGTSVTINYVSGTTGRLQNMGLAKRTLKSSSKCLFIDDFLRAGGTVNGIADLLNEFDSELIGIGVLVDNKEVTKKLPTPYTSLVDYHGVNAEGEVIVEGSTN</sequence>
<feature type="domain" description="Bacterial purine repressor N-terminal" evidence="7">
    <location>
        <begin position="6"/>
        <end position="73"/>
    </location>
</feature>
<dbReference type="Gene3D" id="3.40.50.2020">
    <property type="match status" value="1"/>
</dbReference>
<dbReference type="Proteomes" id="UP000675379">
    <property type="component" value="Unassembled WGS sequence"/>
</dbReference>
<evidence type="ECO:0000256" key="1">
    <source>
        <dbReference type="ARBA" id="ARBA00011738"/>
    </source>
</evidence>
<dbReference type="Pfam" id="PF00156">
    <property type="entry name" value="Pribosyltran"/>
    <property type="match status" value="1"/>
</dbReference>
<dbReference type="Gene3D" id="1.10.10.10">
    <property type="entry name" value="Winged helix-like DNA-binding domain superfamily/Winged helix DNA-binding domain"/>
    <property type="match status" value="1"/>
</dbReference>
<evidence type="ECO:0000256" key="4">
    <source>
        <dbReference type="ARBA" id="ARBA00023163"/>
    </source>
</evidence>
<feature type="domain" description="Phosphoribosyltransferase" evidence="6">
    <location>
        <begin position="128"/>
        <end position="245"/>
    </location>
</feature>
<dbReference type="GO" id="GO:0003677">
    <property type="term" value="F:DNA binding"/>
    <property type="evidence" value="ECO:0007669"/>
    <property type="project" value="UniProtKB-KW"/>
</dbReference>
<name>A0A941HQF1_9CLOT</name>
<dbReference type="Pfam" id="PF09182">
    <property type="entry name" value="PuR_N"/>
    <property type="match status" value="1"/>
</dbReference>
<dbReference type="GO" id="GO:0045982">
    <property type="term" value="P:negative regulation of purine nucleobase metabolic process"/>
    <property type="evidence" value="ECO:0007669"/>
    <property type="project" value="InterPro"/>
</dbReference>
<evidence type="ECO:0000259" key="6">
    <source>
        <dbReference type="Pfam" id="PF00156"/>
    </source>
</evidence>
<protein>
    <submittedName>
        <fullName evidence="8">Pur operon repressor</fullName>
    </submittedName>
</protein>
<dbReference type="PANTHER" id="PTHR43864">
    <property type="entry name" value="HYPOXANTHINE/GUANINE PHOSPHORIBOSYLTRANSFERASE"/>
    <property type="match status" value="1"/>
</dbReference>
<organism evidence="8 9">
    <name type="scientific">Proteiniclasticum sediminis</name>
    <dbReference type="NCBI Taxonomy" id="2804028"/>
    <lineage>
        <taxon>Bacteria</taxon>
        <taxon>Bacillati</taxon>
        <taxon>Bacillota</taxon>
        <taxon>Clostridia</taxon>
        <taxon>Eubacteriales</taxon>
        <taxon>Clostridiaceae</taxon>
        <taxon>Proteiniclasticum</taxon>
    </lineage>
</organism>
<dbReference type="PANTHER" id="PTHR43864:SF2">
    <property type="entry name" value="PUR OPERON REPRESSOR"/>
    <property type="match status" value="1"/>
</dbReference>